<protein>
    <recommendedName>
        <fullName evidence="6">HTH myb-type domain-containing protein</fullName>
    </recommendedName>
</protein>
<reference evidence="7" key="2">
    <citation type="submission" date="2023-06" db="EMBL/GenBank/DDBJ databases">
        <authorList>
            <person name="Ma L."/>
            <person name="Liu K.-W."/>
            <person name="Li Z."/>
            <person name="Hsiao Y.-Y."/>
            <person name="Qi Y."/>
            <person name="Fu T."/>
            <person name="Tang G."/>
            <person name="Zhang D."/>
            <person name="Sun W.-H."/>
            <person name="Liu D.-K."/>
            <person name="Li Y."/>
            <person name="Chen G.-Z."/>
            <person name="Liu X.-D."/>
            <person name="Liao X.-Y."/>
            <person name="Jiang Y.-T."/>
            <person name="Yu X."/>
            <person name="Hao Y."/>
            <person name="Huang J."/>
            <person name="Zhao X.-W."/>
            <person name="Ke S."/>
            <person name="Chen Y.-Y."/>
            <person name="Wu W.-L."/>
            <person name="Hsu J.-L."/>
            <person name="Lin Y.-F."/>
            <person name="Huang M.-D."/>
            <person name="Li C.-Y."/>
            <person name="Huang L."/>
            <person name="Wang Z.-W."/>
            <person name="Zhao X."/>
            <person name="Zhong W.-Y."/>
            <person name="Peng D.-H."/>
            <person name="Ahmad S."/>
            <person name="Lan S."/>
            <person name="Zhang J.-S."/>
            <person name="Tsai W.-C."/>
            <person name="Van De Peer Y."/>
            <person name="Liu Z.-J."/>
        </authorList>
    </citation>
    <scope>NUCLEOTIDE SEQUENCE</scope>
    <source>
        <strain evidence="7">CP</strain>
        <tissue evidence="7">Leaves</tissue>
    </source>
</reference>
<keyword evidence="2" id="KW-0238">DNA-binding</keyword>
<evidence type="ECO:0000313" key="8">
    <source>
        <dbReference type="Proteomes" id="UP001180020"/>
    </source>
</evidence>
<dbReference type="NCBIfam" id="TIGR01557">
    <property type="entry name" value="myb_SHAQKYF"/>
    <property type="match status" value="1"/>
</dbReference>
<dbReference type="PANTHER" id="PTHR44191:SF62">
    <property type="entry name" value="OS04G0341900 PROTEIN"/>
    <property type="match status" value="1"/>
</dbReference>
<evidence type="ECO:0000256" key="2">
    <source>
        <dbReference type="ARBA" id="ARBA00023125"/>
    </source>
</evidence>
<evidence type="ECO:0000259" key="6">
    <source>
        <dbReference type="PROSITE" id="PS51294"/>
    </source>
</evidence>
<keyword evidence="8" id="KW-1185">Reference proteome</keyword>
<keyword evidence="3" id="KW-0804">Transcription</keyword>
<feature type="compositionally biased region" description="Pro residues" evidence="5">
    <location>
        <begin position="58"/>
        <end position="68"/>
    </location>
</feature>
<feature type="region of interest" description="Disordered" evidence="5">
    <location>
        <begin position="51"/>
        <end position="76"/>
    </location>
</feature>
<accession>A0AAV9F9X6</accession>
<evidence type="ECO:0000256" key="1">
    <source>
        <dbReference type="ARBA" id="ARBA00023015"/>
    </source>
</evidence>
<dbReference type="InterPro" id="IPR009057">
    <property type="entry name" value="Homeodomain-like_sf"/>
</dbReference>
<proteinExistence type="predicted"/>
<dbReference type="GO" id="GO:0003677">
    <property type="term" value="F:DNA binding"/>
    <property type="evidence" value="ECO:0007669"/>
    <property type="project" value="UniProtKB-KW"/>
</dbReference>
<evidence type="ECO:0000313" key="7">
    <source>
        <dbReference type="EMBL" id="KAK1322572.1"/>
    </source>
</evidence>
<organism evidence="7 8">
    <name type="scientific">Acorus calamus</name>
    <name type="common">Sweet flag</name>
    <dbReference type="NCBI Taxonomy" id="4465"/>
    <lineage>
        <taxon>Eukaryota</taxon>
        <taxon>Viridiplantae</taxon>
        <taxon>Streptophyta</taxon>
        <taxon>Embryophyta</taxon>
        <taxon>Tracheophyta</taxon>
        <taxon>Spermatophyta</taxon>
        <taxon>Magnoliopsida</taxon>
        <taxon>Liliopsida</taxon>
        <taxon>Acoraceae</taxon>
        <taxon>Acorus</taxon>
    </lineage>
</organism>
<keyword evidence="1" id="KW-0805">Transcription regulation</keyword>
<gene>
    <name evidence="7" type="ORF">QJS10_CPA03g01248</name>
</gene>
<dbReference type="InterPro" id="IPR017930">
    <property type="entry name" value="Myb_dom"/>
</dbReference>
<dbReference type="Gene3D" id="1.10.10.60">
    <property type="entry name" value="Homeodomain-like"/>
    <property type="match status" value="1"/>
</dbReference>
<reference evidence="7" key="1">
    <citation type="journal article" date="2023" name="Nat. Commun.">
        <title>Diploid and tetraploid genomes of Acorus and the evolution of monocots.</title>
        <authorList>
            <person name="Ma L."/>
            <person name="Liu K.W."/>
            <person name="Li Z."/>
            <person name="Hsiao Y.Y."/>
            <person name="Qi Y."/>
            <person name="Fu T."/>
            <person name="Tang G.D."/>
            <person name="Zhang D."/>
            <person name="Sun W.H."/>
            <person name="Liu D.K."/>
            <person name="Li Y."/>
            <person name="Chen G.Z."/>
            <person name="Liu X.D."/>
            <person name="Liao X.Y."/>
            <person name="Jiang Y.T."/>
            <person name="Yu X."/>
            <person name="Hao Y."/>
            <person name="Huang J."/>
            <person name="Zhao X.W."/>
            <person name="Ke S."/>
            <person name="Chen Y.Y."/>
            <person name="Wu W.L."/>
            <person name="Hsu J.L."/>
            <person name="Lin Y.F."/>
            <person name="Huang M.D."/>
            <person name="Li C.Y."/>
            <person name="Huang L."/>
            <person name="Wang Z.W."/>
            <person name="Zhao X."/>
            <person name="Zhong W.Y."/>
            <person name="Peng D.H."/>
            <person name="Ahmad S."/>
            <person name="Lan S."/>
            <person name="Zhang J.S."/>
            <person name="Tsai W.C."/>
            <person name="Van de Peer Y."/>
            <person name="Liu Z.J."/>
        </authorList>
    </citation>
    <scope>NUCLEOTIDE SEQUENCE</scope>
    <source>
        <strain evidence="7">CP</strain>
    </source>
</reference>
<sequence length="159" mass="17883">MRFMEGLQALGRGEWAGIARDYVVTRNTTQVASHAQKYFLYQLKNAGKQRRGSSIFDLPPPPPPPPQLAPQRQTNNVENPTPVRVRIPFWMHIGVSSTAPNPIRPRPWKGESCLSVFVIICSVNETMEGLLIDHWLWLSMFVGVCVGNNLVQNLISSFV</sequence>
<feature type="domain" description="HTH myb-type" evidence="6">
    <location>
        <begin position="1"/>
        <end position="43"/>
    </location>
</feature>
<dbReference type="GO" id="GO:0009739">
    <property type="term" value="P:response to gibberellin"/>
    <property type="evidence" value="ECO:0007669"/>
    <property type="project" value="TreeGrafter"/>
</dbReference>
<dbReference type="InterPro" id="IPR006447">
    <property type="entry name" value="Myb_dom_plants"/>
</dbReference>
<comment type="caution">
    <text evidence="7">The sequence shown here is derived from an EMBL/GenBank/DDBJ whole genome shotgun (WGS) entry which is preliminary data.</text>
</comment>
<keyword evidence="4" id="KW-0539">Nucleus</keyword>
<evidence type="ECO:0000256" key="3">
    <source>
        <dbReference type="ARBA" id="ARBA00023163"/>
    </source>
</evidence>
<dbReference type="EMBL" id="JAUJYO010000003">
    <property type="protein sequence ID" value="KAK1322572.1"/>
    <property type="molecule type" value="Genomic_DNA"/>
</dbReference>
<dbReference type="PANTHER" id="PTHR44191">
    <property type="entry name" value="TRANSCRIPTION FACTOR KUA1"/>
    <property type="match status" value="1"/>
</dbReference>
<dbReference type="InterPro" id="IPR052245">
    <property type="entry name" value="Plant_Stress_Dev_TF"/>
</dbReference>
<dbReference type="GO" id="GO:0006355">
    <property type="term" value="P:regulation of DNA-templated transcription"/>
    <property type="evidence" value="ECO:0007669"/>
    <property type="project" value="UniProtKB-ARBA"/>
</dbReference>
<evidence type="ECO:0000256" key="4">
    <source>
        <dbReference type="ARBA" id="ARBA00023242"/>
    </source>
</evidence>
<dbReference type="AlphaFoldDB" id="A0AAV9F9X6"/>
<dbReference type="GO" id="GO:0009723">
    <property type="term" value="P:response to ethylene"/>
    <property type="evidence" value="ECO:0007669"/>
    <property type="project" value="TreeGrafter"/>
</dbReference>
<dbReference type="PROSITE" id="PS51294">
    <property type="entry name" value="HTH_MYB"/>
    <property type="match status" value="1"/>
</dbReference>
<dbReference type="Proteomes" id="UP001180020">
    <property type="component" value="Unassembled WGS sequence"/>
</dbReference>
<evidence type="ECO:0000256" key="5">
    <source>
        <dbReference type="SAM" id="MobiDB-lite"/>
    </source>
</evidence>
<name>A0AAV9F9X6_ACOCL</name>
<dbReference type="SUPFAM" id="SSF46689">
    <property type="entry name" value="Homeodomain-like"/>
    <property type="match status" value="1"/>
</dbReference>